<keyword evidence="2" id="KW-1185">Reference proteome</keyword>
<gene>
    <name evidence="1" type="ORF">GMARGA_LOCUS29911</name>
</gene>
<evidence type="ECO:0000313" key="1">
    <source>
        <dbReference type="EMBL" id="CAG8829144.1"/>
    </source>
</evidence>
<dbReference type="EMBL" id="CAJVQB010041077">
    <property type="protein sequence ID" value="CAG8829144.1"/>
    <property type="molecule type" value="Genomic_DNA"/>
</dbReference>
<dbReference type="Proteomes" id="UP000789901">
    <property type="component" value="Unassembled WGS sequence"/>
</dbReference>
<proteinExistence type="predicted"/>
<comment type="caution">
    <text evidence="1">The sequence shown here is derived from an EMBL/GenBank/DDBJ whole genome shotgun (WGS) entry which is preliminary data.</text>
</comment>
<sequence>RLSKEYLEIPMLKLIIDQNIRSRVKMVIRFLLESIIVAYLRQD</sequence>
<name>A0ABN7WER9_GIGMA</name>
<evidence type="ECO:0000313" key="2">
    <source>
        <dbReference type="Proteomes" id="UP000789901"/>
    </source>
</evidence>
<reference evidence="1 2" key="1">
    <citation type="submission" date="2021-06" db="EMBL/GenBank/DDBJ databases">
        <authorList>
            <person name="Kallberg Y."/>
            <person name="Tangrot J."/>
            <person name="Rosling A."/>
        </authorList>
    </citation>
    <scope>NUCLEOTIDE SEQUENCE [LARGE SCALE GENOMIC DNA]</scope>
    <source>
        <strain evidence="1 2">120-4 pot B 10/14</strain>
    </source>
</reference>
<protein>
    <submittedName>
        <fullName evidence="1">45577_t:CDS:1</fullName>
    </submittedName>
</protein>
<accession>A0ABN7WER9</accession>
<feature type="non-terminal residue" evidence="1">
    <location>
        <position position="1"/>
    </location>
</feature>
<organism evidence="1 2">
    <name type="scientific">Gigaspora margarita</name>
    <dbReference type="NCBI Taxonomy" id="4874"/>
    <lineage>
        <taxon>Eukaryota</taxon>
        <taxon>Fungi</taxon>
        <taxon>Fungi incertae sedis</taxon>
        <taxon>Mucoromycota</taxon>
        <taxon>Glomeromycotina</taxon>
        <taxon>Glomeromycetes</taxon>
        <taxon>Diversisporales</taxon>
        <taxon>Gigasporaceae</taxon>
        <taxon>Gigaspora</taxon>
    </lineage>
</organism>